<feature type="region of interest" description="Disordered" evidence="1">
    <location>
        <begin position="1"/>
        <end position="29"/>
    </location>
</feature>
<organism evidence="3 4">
    <name type="scientific">Rotaria magnacalcarata</name>
    <dbReference type="NCBI Taxonomy" id="392030"/>
    <lineage>
        <taxon>Eukaryota</taxon>
        <taxon>Metazoa</taxon>
        <taxon>Spiralia</taxon>
        <taxon>Gnathifera</taxon>
        <taxon>Rotifera</taxon>
        <taxon>Eurotatoria</taxon>
        <taxon>Bdelloidea</taxon>
        <taxon>Philodinida</taxon>
        <taxon>Philodinidae</taxon>
        <taxon>Rotaria</taxon>
    </lineage>
</organism>
<evidence type="ECO:0000313" key="3">
    <source>
        <dbReference type="EMBL" id="CAF4487913.1"/>
    </source>
</evidence>
<name>A0A8S2XAH7_9BILA</name>
<feature type="compositionally biased region" description="Low complexity" evidence="1">
    <location>
        <begin position="20"/>
        <end position="29"/>
    </location>
</feature>
<dbReference type="SUPFAM" id="SSF57756">
    <property type="entry name" value="Retrovirus zinc finger-like domains"/>
    <property type="match status" value="1"/>
</dbReference>
<dbReference type="Proteomes" id="UP000681720">
    <property type="component" value="Unassembled WGS sequence"/>
</dbReference>
<dbReference type="EMBL" id="CAJOBI010073156">
    <property type="protein sequence ID" value="CAF4467269.1"/>
    <property type="molecule type" value="Genomic_DNA"/>
</dbReference>
<dbReference type="GO" id="GO:0003676">
    <property type="term" value="F:nucleic acid binding"/>
    <property type="evidence" value="ECO:0007669"/>
    <property type="project" value="InterPro"/>
</dbReference>
<feature type="non-terminal residue" evidence="3">
    <location>
        <position position="1"/>
    </location>
</feature>
<evidence type="ECO:0000313" key="2">
    <source>
        <dbReference type="EMBL" id="CAF4467269.1"/>
    </source>
</evidence>
<sequence length="76" mass="8457">YRPSYTTNSYNNNQKYTPAYQNNSSYNNNKQQPCSANTVFLTDSSADTNIEEESLSPSFCTVCNQPGHEATACPSF</sequence>
<evidence type="ECO:0008006" key="5">
    <source>
        <dbReference type="Google" id="ProtNLM"/>
    </source>
</evidence>
<protein>
    <recommendedName>
        <fullName evidence="5">CCHC-type domain-containing protein</fullName>
    </recommendedName>
</protein>
<reference evidence="3" key="1">
    <citation type="submission" date="2021-02" db="EMBL/GenBank/DDBJ databases">
        <authorList>
            <person name="Nowell W R."/>
        </authorList>
    </citation>
    <scope>NUCLEOTIDE SEQUENCE</scope>
</reference>
<dbReference type="Proteomes" id="UP000676336">
    <property type="component" value="Unassembled WGS sequence"/>
</dbReference>
<dbReference type="InterPro" id="IPR036875">
    <property type="entry name" value="Znf_CCHC_sf"/>
</dbReference>
<dbReference type="GO" id="GO:0008270">
    <property type="term" value="F:zinc ion binding"/>
    <property type="evidence" value="ECO:0007669"/>
    <property type="project" value="InterPro"/>
</dbReference>
<gene>
    <name evidence="3" type="ORF">GIL414_LOCUS34120</name>
    <name evidence="2" type="ORF">SMN809_LOCUS33420</name>
</gene>
<accession>A0A8S2XAH7</accession>
<comment type="caution">
    <text evidence="3">The sequence shown here is derived from an EMBL/GenBank/DDBJ whole genome shotgun (WGS) entry which is preliminary data.</text>
</comment>
<evidence type="ECO:0000256" key="1">
    <source>
        <dbReference type="SAM" id="MobiDB-lite"/>
    </source>
</evidence>
<evidence type="ECO:0000313" key="4">
    <source>
        <dbReference type="Proteomes" id="UP000681720"/>
    </source>
</evidence>
<dbReference type="AlphaFoldDB" id="A0A8S2XAH7"/>
<proteinExistence type="predicted"/>
<dbReference type="EMBL" id="CAJOBJ010077876">
    <property type="protein sequence ID" value="CAF4487913.1"/>
    <property type="molecule type" value="Genomic_DNA"/>
</dbReference>
<feature type="compositionally biased region" description="Polar residues" evidence="1">
    <location>
        <begin position="1"/>
        <end position="16"/>
    </location>
</feature>